<evidence type="ECO:0000313" key="6">
    <source>
        <dbReference type="Proteomes" id="UP000703269"/>
    </source>
</evidence>
<dbReference type="Proteomes" id="UP000703269">
    <property type="component" value="Unassembled WGS sequence"/>
</dbReference>
<evidence type="ECO:0000256" key="2">
    <source>
        <dbReference type="ARBA" id="ARBA00022737"/>
    </source>
</evidence>
<dbReference type="InterPro" id="IPR015943">
    <property type="entry name" value="WD40/YVTN_repeat-like_dom_sf"/>
</dbReference>
<keyword evidence="1 3" id="KW-0853">WD repeat</keyword>
<dbReference type="Gene3D" id="2.130.10.10">
    <property type="entry name" value="YVTN repeat-like/Quinoprotein amine dehydrogenase"/>
    <property type="match status" value="2"/>
</dbReference>
<dbReference type="PROSITE" id="PS50294">
    <property type="entry name" value="WD_REPEATS_REGION"/>
    <property type="match status" value="1"/>
</dbReference>
<dbReference type="OrthoDB" id="25131at2759"/>
<accession>A0A9P3L8F9</accession>
<organism evidence="5 6">
    <name type="scientific">Phanerochaete sordida</name>
    <dbReference type="NCBI Taxonomy" id="48140"/>
    <lineage>
        <taxon>Eukaryota</taxon>
        <taxon>Fungi</taxon>
        <taxon>Dikarya</taxon>
        <taxon>Basidiomycota</taxon>
        <taxon>Agaricomycotina</taxon>
        <taxon>Agaricomycetes</taxon>
        <taxon>Polyporales</taxon>
        <taxon>Phanerochaetaceae</taxon>
        <taxon>Phanerochaete</taxon>
    </lineage>
</organism>
<feature type="region of interest" description="Disordered" evidence="4">
    <location>
        <begin position="354"/>
        <end position="393"/>
    </location>
</feature>
<dbReference type="SUPFAM" id="SSF50978">
    <property type="entry name" value="WD40 repeat-like"/>
    <property type="match status" value="1"/>
</dbReference>
<name>A0A9P3L8F9_9APHY</name>
<dbReference type="Pfam" id="PF00400">
    <property type="entry name" value="WD40"/>
    <property type="match status" value="2"/>
</dbReference>
<protein>
    <submittedName>
        <fullName evidence="5">WD40 repeat-like protein</fullName>
    </submittedName>
</protein>
<dbReference type="PANTHER" id="PTHR22889:SF0">
    <property type="entry name" value="WD REPEAT-CONTAINING PROTEIN 89"/>
    <property type="match status" value="1"/>
</dbReference>
<dbReference type="InterPro" id="IPR036322">
    <property type="entry name" value="WD40_repeat_dom_sf"/>
</dbReference>
<keyword evidence="6" id="KW-1185">Reference proteome</keyword>
<dbReference type="InterPro" id="IPR001680">
    <property type="entry name" value="WD40_rpt"/>
</dbReference>
<feature type="repeat" description="WD" evidence="3">
    <location>
        <begin position="324"/>
        <end position="356"/>
    </location>
</feature>
<dbReference type="InterPro" id="IPR039328">
    <property type="entry name" value="WDR89"/>
</dbReference>
<dbReference type="PROSITE" id="PS50082">
    <property type="entry name" value="WD_REPEATS_2"/>
    <property type="match status" value="2"/>
</dbReference>
<proteinExistence type="predicted"/>
<dbReference type="AlphaFoldDB" id="A0A9P3L8F9"/>
<evidence type="ECO:0000256" key="4">
    <source>
        <dbReference type="SAM" id="MobiDB-lite"/>
    </source>
</evidence>
<keyword evidence="2" id="KW-0677">Repeat</keyword>
<dbReference type="EMBL" id="BPQB01000001">
    <property type="protein sequence ID" value="GJE84958.1"/>
    <property type="molecule type" value="Genomic_DNA"/>
</dbReference>
<gene>
    <name evidence="5" type="ORF">PsYK624_010340</name>
</gene>
<comment type="caution">
    <text evidence="5">The sequence shown here is derived from an EMBL/GenBank/DDBJ whole genome shotgun (WGS) entry which is preliminary data.</text>
</comment>
<feature type="repeat" description="WD" evidence="3">
    <location>
        <begin position="62"/>
        <end position="108"/>
    </location>
</feature>
<dbReference type="PANTHER" id="PTHR22889">
    <property type="entry name" value="WD REPEAT-CONTAINING PROTEIN 89"/>
    <property type="match status" value="1"/>
</dbReference>
<reference evidence="5 6" key="1">
    <citation type="submission" date="2021-08" db="EMBL/GenBank/DDBJ databases">
        <title>Draft Genome Sequence of Phanerochaete sordida strain YK-624.</title>
        <authorList>
            <person name="Mori T."/>
            <person name="Dohra H."/>
            <person name="Suzuki T."/>
            <person name="Kawagishi H."/>
            <person name="Hirai H."/>
        </authorList>
    </citation>
    <scope>NUCLEOTIDE SEQUENCE [LARGE SCALE GENOMIC DNA]</scope>
    <source>
        <strain evidence="5 6">YK-624</strain>
    </source>
</reference>
<sequence>MSLTESPEFTATSRPITSTALPSGAYVLSLAALQSSYAASSSAPSNTIYFYDKANLRPVAHVVGHGEAITTMRAVPHFAGTARETLVSSGKDGLVKVWDERTGAAAVQMQGLAAGRKRALLSCDVSANGMTVAAGTDLQGDDASLLYWDPRNPAAPLRVHSYTHSDDITAVHFLRPSPAHLPSVLLSISSDGLISTSNADEADEDEAGLHVGNWGCSVAQAGWVHGRAGSPGVWAASDMETFSAWSGELDMVYDIDIRQPSIHRQDFTWMTDYLVGCHNSASIPASRDNDLCVFAGSNEGDIALITRTTFSDASAPWTLERQWTNAHVGVVRSVLWDEQNNILITGGEDSRINVWSAPPLSSGEPQSPSGKRESGGDAMDVDEDSQRKRRRAD</sequence>
<evidence type="ECO:0000256" key="3">
    <source>
        <dbReference type="PROSITE-ProRule" id="PRU00221"/>
    </source>
</evidence>
<dbReference type="SMART" id="SM00320">
    <property type="entry name" value="WD40"/>
    <property type="match status" value="4"/>
</dbReference>
<evidence type="ECO:0000313" key="5">
    <source>
        <dbReference type="EMBL" id="GJE84958.1"/>
    </source>
</evidence>
<evidence type="ECO:0000256" key="1">
    <source>
        <dbReference type="ARBA" id="ARBA00022574"/>
    </source>
</evidence>